<dbReference type="EMBL" id="CAMAPF010000028">
    <property type="protein sequence ID" value="CAH9075324.1"/>
    <property type="molecule type" value="Genomic_DNA"/>
</dbReference>
<dbReference type="PANTHER" id="PTHR10775:SF193">
    <property type="entry name" value="DUF4216 DOMAIN-CONTAINING PROTEIN"/>
    <property type="match status" value="1"/>
</dbReference>
<accession>A0AAV0CH99</accession>
<feature type="non-terminal residue" evidence="3">
    <location>
        <position position="523"/>
    </location>
</feature>
<evidence type="ECO:0000256" key="1">
    <source>
        <dbReference type="SAM" id="MobiDB-lite"/>
    </source>
</evidence>
<evidence type="ECO:0000313" key="4">
    <source>
        <dbReference type="Proteomes" id="UP001152523"/>
    </source>
</evidence>
<dbReference type="PANTHER" id="PTHR10775">
    <property type="entry name" value="OS08G0208400 PROTEIN"/>
    <property type="match status" value="1"/>
</dbReference>
<dbReference type="InterPro" id="IPR025452">
    <property type="entry name" value="DUF4218"/>
</dbReference>
<dbReference type="AlphaFoldDB" id="A0AAV0CH99"/>
<reference evidence="3" key="1">
    <citation type="submission" date="2022-07" db="EMBL/GenBank/DDBJ databases">
        <authorList>
            <person name="Macas J."/>
            <person name="Novak P."/>
            <person name="Neumann P."/>
        </authorList>
    </citation>
    <scope>NUCLEOTIDE SEQUENCE</scope>
</reference>
<feature type="region of interest" description="Disordered" evidence="1">
    <location>
        <begin position="502"/>
        <end position="523"/>
    </location>
</feature>
<evidence type="ECO:0000313" key="3">
    <source>
        <dbReference type="EMBL" id="CAH9075324.1"/>
    </source>
</evidence>
<feature type="domain" description="DUF4218" evidence="2">
    <location>
        <begin position="391"/>
        <end position="504"/>
    </location>
</feature>
<gene>
    <name evidence="3" type="ORF">CEPIT_LOCUS5324</name>
</gene>
<dbReference type="Pfam" id="PF13960">
    <property type="entry name" value="DUF4218"/>
    <property type="match status" value="1"/>
</dbReference>
<keyword evidence="4" id="KW-1185">Reference proteome</keyword>
<name>A0AAV0CH99_9ASTE</name>
<protein>
    <recommendedName>
        <fullName evidence="2">DUF4218 domain-containing protein</fullName>
    </recommendedName>
</protein>
<dbReference type="Proteomes" id="UP001152523">
    <property type="component" value="Unassembled WGS sequence"/>
</dbReference>
<comment type="caution">
    <text evidence="3">The sequence shown here is derived from an EMBL/GenBank/DDBJ whole genome shotgun (WGS) entry which is preliminary data.</text>
</comment>
<dbReference type="InterPro" id="IPR004242">
    <property type="entry name" value="Transposase_21"/>
</dbReference>
<feature type="compositionally biased region" description="Low complexity" evidence="1">
    <location>
        <begin position="509"/>
        <end position="523"/>
    </location>
</feature>
<proteinExistence type="predicted"/>
<evidence type="ECO:0000259" key="2">
    <source>
        <dbReference type="Pfam" id="PF13960"/>
    </source>
</evidence>
<organism evidence="3 4">
    <name type="scientific">Cuscuta epithymum</name>
    <dbReference type="NCBI Taxonomy" id="186058"/>
    <lineage>
        <taxon>Eukaryota</taxon>
        <taxon>Viridiplantae</taxon>
        <taxon>Streptophyta</taxon>
        <taxon>Embryophyta</taxon>
        <taxon>Tracheophyta</taxon>
        <taxon>Spermatophyta</taxon>
        <taxon>Magnoliopsida</taxon>
        <taxon>eudicotyledons</taxon>
        <taxon>Gunneridae</taxon>
        <taxon>Pentapetalae</taxon>
        <taxon>asterids</taxon>
        <taxon>lamiids</taxon>
        <taxon>Solanales</taxon>
        <taxon>Convolvulaceae</taxon>
        <taxon>Cuscuteae</taxon>
        <taxon>Cuscuta</taxon>
        <taxon>Cuscuta subgen. Cuscuta</taxon>
    </lineage>
</organism>
<sequence length="523" mass="60214">MGHASDSEAWKHIDNIYPDFASDPRNVRLGLCSDGFAAHGQYGASYSCWPVILTTYNLPPGMCMKSPYMFLSLIIPGPMCPKKKIDVYLQPLIDELKHLWDEGSITYDVAKNEMFSMRAILMWTISDFPAYGMLSGWSTAGVLGCPICMENSKAFHLKYGGKACYFDCHRQFLPRNHSYRRDVSSFTKGRKETNRPPVRLSGEQIYDRVAAIDTAVDDPNELPEGYGSDHKWTKKSIFWDLPYWKILLVRHNLDVMHIEKNVFDNLFYTLLNDKERTKDNLKARKDVGIYCDRPSIGVTSDFVDKINKAIYTVTTAQKKVIMDWIASIRFPDGYTSNFRRCISADSLRVVHMKSHDCHVFMQRLITIAFREMVPKNVWQLIAELSQVFQTLCTRVVDVELLRQLEKSVILLLCNMEKIFPPGFFTASVHLIVHLPYEARVCGSVQYRWMYMFERFLGRLKKKITNKAHIEASICSAYIDEELSTFASYYFESSIRSKRIRPSRNDVGASSSTTSMSFSIFNHP</sequence>
<dbReference type="Pfam" id="PF02992">
    <property type="entry name" value="Transposase_21"/>
    <property type="match status" value="1"/>
</dbReference>